<keyword evidence="5" id="KW-0012">Acyltransferase</keyword>
<sequence length="222" mass="24875">RCQCYDLYDQLVPYTDAWRWQKSIVADYAKALSQDQGSPALDTVILLQHTPVYTMGTGSSSKFLNFATDDPPHELHVTERGGEVTYHGPGQLVMYPILNLRNYKLDLHWYLRALEEVVIRALWSAYSLRASRVDGFTGVWIGEEKLAAIGVRVSKWITFHGLALNVTTDLSPFSKIVPCGIRDKAVGSVAKLVDPASSNTAMLNHVHRHLLQAFSDVFNTEL</sequence>
<evidence type="ECO:0000256" key="2">
    <source>
        <dbReference type="ARBA" id="ARBA00007907"/>
    </source>
</evidence>
<reference evidence="10 11" key="1">
    <citation type="journal article" date="2011" name="Science">
        <title>The Selaginella genome identifies genetic changes associated with the evolution of vascular plants.</title>
        <authorList>
            <person name="Banks J.A."/>
            <person name="Nishiyama T."/>
            <person name="Hasebe M."/>
            <person name="Bowman J.L."/>
            <person name="Gribskov M."/>
            <person name="dePamphilis C."/>
            <person name="Albert V.A."/>
            <person name="Aono N."/>
            <person name="Aoyama T."/>
            <person name="Ambrose B.A."/>
            <person name="Ashton N.W."/>
            <person name="Axtell M.J."/>
            <person name="Barker E."/>
            <person name="Barker M.S."/>
            <person name="Bennetzen J.L."/>
            <person name="Bonawitz N.D."/>
            <person name="Chapple C."/>
            <person name="Cheng C."/>
            <person name="Correa L.G."/>
            <person name="Dacre M."/>
            <person name="DeBarry J."/>
            <person name="Dreyer I."/>
            <person name="Elias M."/>
            <person name="Engstrom E.M."/>
            <person name="Estelle M."/>
            <person name="Feng L."/>
            <person name="Finet C."/>
            <person name="Floyd S.K."/>
            <person name="Frommer W.B."/>
            <person name="Fujita T."/>
            <person name="Gramzow L."/>
            <person name="Gutensohn M."/>
            <person name="Harholt J."/>
            <person name="Hattori M."/>
            <person name="Heyl A."/>
            <person name="Hirai T."/>
            <person name="Hiwatashi Y."/>
            <person name="Ishikawa M."/>
            <person name="Iwata M."/>
            <person name="Karol K.G."/>
            <person name="Koehler B."/>
            <person name="Kolukisaoglu U."/>
            <person name="Kubo M."/>
            <person name="Kurata T."/>
            <person name="Lalonde S."/>
            <person name="Li K."/>
            <person name="Li Y."/>
            <person name="Litt A."/>
            <person name="Lyons E."/>
            <person name="Manning G."/>
            <person name="Maruyama T."/>
            <person name="Michael T.P."/>
            <person name="Mikami K."/>
            <person name="Miyazaki S."/>
            <person name="Morinaga S."/>
            <person name="Murata T."/>
            <person name="Mueller-Roeber B."/>
            <person name="Nelson D.R."/>
            <person name="Obara M."/>
            <person name="Oguri Y."/>
            <person name="Olmstead R.G."/>
            <person name="Onodera N."/>
            <person name="Petersen B.L."/>
            <person name="Pils B."/>
            <person name="Prigge M."/>
            <person name="Rensing S.A."/>
            <person name="Riano-Pachon D.M."/>
            <person name="Roberts A.W."/>
            <person name="Sato Y."/>
            <person name="Scheller H.V."/>
            <person name="Schulz B."/>
            <person name="Schulz C."/>
            <person name="Shakirov E.V."/>
            <person name="Shibagaki N."/>
            <person name="Shinohara N."/>
            <person name="Shippen D.E."/>
            <person name="Soerensen I."/>
            <person name="Sotooka R."/>
            <person name="Sugimoto N."/>
            <person name="Sugita M."/>
            <person name="Sumikawa N."/>
            <person name="Tanurdzic M."/>
            <person name="Theissen G."/>
            <person name="Ulvskov P."/>
            <person name="Wakazuki S."/>
            <person name="Weng J.K."/>
            <person name="Willats W.W."/>
            <person name="Wipf D."/>
            <person name="Wolf P.G."/>
            <person name="Yang L."/>
            <person name="Zimmer A.D."/>
            <person name="Zhu Q."/>
            <person name="Mitros T."/>
            <person name="Hellsten U."/>
            <person name="Loque D."/>
            <person name="Otillar R."/>
            <person name="Salamov A."/>
            <person name="Schmutz J."/>
            <person name="Shapiro H."/>
            <person name="Lindquist E."/>
            <person name="Lucas S."/>
            <person name="Rokhsar D."/>
            <person name="Grigoriev I.V."/>
        </authorList>
    </citation>
    <scope>NUCLEOTIDE SEQUENCE [LARGE SCALE GENOMIC DNA]</scope>
</reference>
<dbReference type="InterPro" id="IPR045864">
    <property type="entry name" value="aa-tRNA-synth_II/BPL/LPL"/>
</dbReference>
<dbReference type="EMBL" id="GL377576">
    <property type="protein sequence ID" value="EFJ29809.1"/>
    <property type="molecule type" value="Genomic_DNA"/>
</dbReference>
<evidence type="ECO:0000256" key="5">
    <source>
        <dbReference type="ARBA" id="ARBA00023315"/>
    </source>
</evidence>
<evidence type="ECO:0000256" key="7">
    <source>
        <dbReference type="PIRSR" id="PIRSR016262-2"/>
    </source>
</evidence>
<dbReference type="InterPro" id="IPR004143">
    <property type="entry name" value="BPL_LPL_catalytic"/>
</dbReference>
<evidence type="ECO:0000256" key="8">
    <source>
        <dbReference type="PIRSR" id="PIRSR016262-3"/>
    </source>
</evidence>
<dbReference type="HOGENOM" id="CLU_035168_1_0_1"/>
<comment type="similarity">
    <text evidence="2">Belongs to the LipB family.</text>
</comment>
<dbReference type="PROSITE" id="PS51733">
    <property type="entry name" value="BPL_LPL_CATALYTIC"/>
    <property type="match status" value="1"/>
</dbReference>
<dbReference type="PROSITE" id="PS01313">
    <property type="entry name" value="LIPB"/>
    <property type="match status" value="1"/>
</dbReference>
<proteinExistence type="inferred from homology"/>
<dbReference type="GO" id="GO:0005739">
    <property type="term" value="C:mitochondrion"/>
    <property type="evidence" value="ECO:0000318"/>
    <property type="project" value="GO_Central"/>
</dbReference>
<evidence type="ECO:0000256" key="3">
    <source>
        <dbReference type="ARBA" id="ARBA00012334"/>
    </source>
</evidence>
<evidence type="ECO:0000256" key="4">
    <source>
        <dbReference type="ARBA" id="ARBA00022679"/>
    </source>
</evidence>
<dbReference type="Gramene" id="EFJ29809">
    <property type="protein sequence ID" value="EFJ29809"/>
    <property type="gene ID" value="SELMODRAFT_67546"/>
</dbReference>
<dbReference type="Proteomes" id="UP000001514">
    <property type="component" value="Unassembled WGS sequence"/>
</dbReference>
<dbReference type="eggNOG" id="KOG0325">
    <property type="taxonomic scope" value="Eukaryota"/>
</dbReference>
<dbReference type="PANTHER" id="PTHR10993:SF7">
    <property type="entry name" value="LIPOYLTRANSFERASE 2, MITOCHONDRIAL-RELATED"/>
    <property type="match status" value="1"/>
</dbReference>
<feature type="active site" description="Acyl-thioester intermediate" evidence="6">
    <location>
        <position position="179"/>
    </location>
</feature>
<dbReference type="OMA" id="VGTRRCE"/>
<dbReference type="GO" id="GO:0009249">
    <property type="term" value="P:protein lipoylation"/>
    <property type="evidence" value="ECO:0007669"/>
    <property type="project" value="InterPro"/>
</dbReference>
<feature type="non-terminal residue" evidence="10">
    <location>
        <position position="222"/>
    </location>
</feature>
<feature type="binding site" evidence="7">
    <location>
        <begin position="148"/>
        <end position="150"/>
    </location>
    <ligand>
        <name>substrate</name>
    </ligand>
</feature>
<dbReference type="KEGG" id="smo:SELMODRAFT_67546"/>
<evidence type="ECO:0000313" key="11">
    <source>
        <dbReference type="Proteomes" id="UP000001514"/>
    </source>
</evidence>
<dbReference type="PIRSF" id="PIRSF016262">
    <property type="entry name" value="LPLase"/>
    <property type="match status" value="1"/>
</dbReference>
<protein>
    <recommendedName>
        <fullName evidence="3">lipoyl(octanoyl) transferase</fullName>
        <ecNumber evidence="3">2.3.1.181</ecNumber>
    </recommendedName>
</protein>
<comment type="pathway">
    <text evidence="1">Protein modification; protein lipoylation via endogenous pathway; protein N(6)-(lipoyl)lysine from octanoyl-[acyl-carrier-protein]: step 1/2.</text>
</comment>
<name>D8RC83_SELML</name>
<dbReference type="NCBIfam" id="TIGR00214">
    <property type="entry name" value="lipB"/>
    <property type="match status" value="1"/>
</dbReference>
<dbReference type="Gene3D" id="3.30.930.10">
    <property type="entry name" value="Bira Bifunctional Protein, Domain 2"/>
    <property type="match status" value="1"/>
</dbReference>
<feature type="binding site" evidence="7">
    <location>
        <begin position="80"/>
        <end position="87"/>
    </location>
    <ligand>
        <name>substrate</name>
    </ligand>
</feature>
<feature type="non-terminal residue" evidence="10">
    <location>
        <position position="1"/>
    </location>
</feature>
<dbReference type="FunCoup" id="D8RC83">
    <property type="interactions" value="756"/>
</dbReference>
<dbReference type="PANTHER" id="PTHR10993">
    <property type="entry name" value="OCTANOYLTRANSFERASE"/>
    <property type="match status" value="1"/>
</dbReference>
<feature type="binding site" evidence="7">
    <location>
        <begin position="161"/>
        <end position="163"/>
    </location>
    <ligand>
        <name>substrate</name>
    </ligand>
</feature>
<dbReference type="Pfam" id="PF21948">
    <property type="entry name" value="LplA-B_cat"/>
    <property type="match status" value="1"/>
</dbReference>
<feature type="domain" description="BPL/LPL catalytic" evidence="9">
    <location>
        <begin position="38"/>
        <end position="222"/>
    </location>
</feature>
<keyword evidence="11" id="KW-1185">Reference proteome</keyword>
<dbReference type="AlphaFoldDB" id="D8RC83"/>
<evidence type="ECO:0000313" key="10">
    <source>
        <dbReference type="EMBL" id="EFJ29809.1"/>
    </source>
</evidence>
<dbReference type="OrthoDB" id="19908at2759"/>
<dbReference type="NCBIfam" id="NF010925">
    <property type="entry name" value="PRK14345.1"/>
    <property type="match status" value="1"/>
</dbReference>
<dbReference type="HAMAP" id="MF_00013">
    <property type="entry name" value="LipB"/>
    <property type="match status" value="1"/>
</dbReference>
<dbReference type="GO" id="GO:0033819">
    <property type="term" value="F:lipoyl(octanoyl) transferase activity"/>
    <property type="evidence" value="ECO:0000318"/>
    <property type="project" value="GO_Central"/>
</dbReference>
<dbReference type="STRING" id="88036.D8RC83"/>
<accession>D8RC83</accession>
<dbReference type="InterPro" id="IPR000544">
    <property type="entry name" value="Octanoyltransferase"/>
</dbReference>
<gene>
    <name evidence="10" type="ORF">SELMODRAFT_67546</name>
</gene>
<dbReference type="SUPFAM" id="SSF55681">
    <property type="entry name" value="Class II aaRS and biotin synthetases"/>
    <property type="match status" value="1"/>
</dbReference>
<dbReference type="EC" id="2.3.1.181" evidence="3"/>
<evidence type="ECO:0000259" key="9">
    <source>
        <dbReference type="PROSITE" id="PS51733"/>
    </source>
</evidence>
<dbReference type="CDD" id="cd16444">
    <property type="entry name" value="LipB"/>
    <property type="match status" value="1"/>
</dbReference>
<feature type="site" description="Lowers pKa of active site Cys" evidence="8">
    <location>
        <position position="145"/>
    </location>
</feature>
<evidence type="ECO:0000256" key="6">
    <source>
        <dbReference type="PIRSR" id="PIRSR016262-1"/>
    </source>
</evidence>
<dbReference type="UniPathway" id="UPA00538">
    <property type="reaction ID" value="UER00592"/>
</dbReference>
<keyword evidence="4" id="KW-0808">Transferase</keyword>
<organism evidence="11">
    <name type="scientific">Selaginella moellendorffii</name>
    <name type="common">Spikemoss</name>
    <dbReference type="NCBI Taxonomy" id="88036"/>
    <lineage>
        <taxon>Eukaryota</taxon>
        <taxon>Viridiplantae</taxon>
        <taxon>Streptophyta</taxon>
        <taxon>Embryophyta</taxon>
        <taxon>Tracheophyta</taxon>
        <taxon>Lycopodiopsida</taxon>
        <taxon>Selaginellales</taxon>
        <taxon>Selaginellaceae</taxon>
        <taxon>Selaginella</taxon>
    </lineage>
</organism>
<evidence type="ECO:0000256" key="1">
    <source>
        <dbReference type="ARBA" id="ARBA00004821"/>
    </source>
</evidence>
<dbReference type="InParanoid" id="D8RC83"/>
<dbReference type="InterPro" id="IPR020605">
    <property type="entry name" value="Octanoyltransferase_CS"/>
</dbReference>